<sequence length="193" mass="20099">MIEHSLPEDGIARGRVLRTFFLAAPPVTAFTVYGVLIDHLPESWFTLDVLRYLLALLASGVVWLGLASLRRLPAVAALLAEPAAPAAGLPVPVEQLPCRGRPRSRCPPGPGGCWSRPAGTCPAGRSCAGGASSSATPCRPAPPARRTVYAWCWRWTCATPHSTAACWSAPCWPCSARAAGGPHAASGASAGPR</sequence>
<keyword evidence="1" id="KW-0472">Membrane</keyword>
<keyword evidence="3" id="KW-1185">Reference proteome</keyword>
<evidence type="ECO:0000313" key="3">
    <source>
        <dbReference type="Proteomes" id="UP000605361"/>
    </source>
</evidence>
<keyword evidence="1" id="KW-1133">Transmembrane helix</keyword>
<accession>A0A931F2K5</accession>
<dbReference type="EMBL" id="JADOGI010000083">
    <property type="protein sequence ID" value="MBF8189141.1"/>
    <property type="molecule type" value="Genomic_DNA"/>
</dbReference>
<name>A0A931F2K5_9ACTN</name>
<proteinExistence type="predicted"/>
<evidence type="ECO:0000313" key="2">
    <source>
        <dbReference type="EMBL" id="MBF8189141.1"/>
    </source>
</evidence>
<organism evidence="2 3">
    <name type="scientific">Nonomuraea cypriaca</name>
    <dbReference type="NCBI Taxonomy" id="1187855"/>
    <lineage>
        <taxon>Bacteria</taxon>
        <taxon>Bacillati</taxon>
        <taxon>Actinomycetota</taxon>
        <taxon>Actinomycetes</taxon>
        <taxon>Streptosporangiales</taxon>
        <taxon>Streptosporangiaceae</taxon>
        <taxon>Nonomuraea</taxon>
    </lineage>
</organism>
<protein>
    <submittedName>
        <fullName evidence="2">Uncharacterized protein</fullName>
    </submittedName>
</protein>
<evidence type="ECO:0000256" key="1">
    <source>
        <dbReference type="SAM" id="Phobius"/>
    </source>
</evidence>
<feature type="transmembrane region" description="Helical" evidence="1">
    <location>
        <begin position="20"/>
        <end position="37"/>
    </location>
</feature>
<dbReference type="RefSeq" id="WP_195898080.1">
    <property type="nucleotide sequence ID" value="NZ_JADOGI010000083.1"/>
</dbReference>
<dbReference type="AlphaFoldDB" id="A0A931F2K5"/>
<keyword evidence="1" id="KW-0812">Transmembrane</keyword>
<reference evidence="2" key="1">
    <citation type="submission" date="2020-11" db="EMBL/GenBank/DDBJ databases">
        <title>Whole-genome analyses of Nonomuraea sp. K274.</title>
        <authorList>
            <person name="Veyisoglu A."/>
        </authorList>
    </citation>
    <scope>NUCLEOTIDE SEQUENCE</scope>
    <source>
        <strain evidence="2">K274</strain>
    </source>
</reference>
<comment type="caution">
    <text evidence="2">The sequence shown here is derived from an EMBL/GenBank/DDBJ whole genome shotgun (WGS) entry which is preliminary data.</text>
</comment>
<dbReference type="Proteomes" id="UP000605361">
    <property type="component" value="Unassembled WGS sequence"/>
</dbReference>
<feature type="transmembrane region" description="Helical" evidence="1">
    <location>
        <begin position="49"/>
        <end position="69"/>
    </location>
</feature>
<gene>
    <name evidence="2" type="ORF">ITP53_26100</name>
</gene>